<comment type="cofactor">
    <cofactor evidence="1">
        <name>FAD</name>
        <dbReference type="ChEBI" id="CHEBI:57692"/>
    </cofactor>
</comment>
<feature type="domain" description="FAD/NAD(P)-binding" evidence="9">
    <location>
        <begin position="82"/>
        <end position="419"/>
    </location>
</feature>
<dbReference type="GO" id="GO:0003955">
    <property type="term" value="F:NAD(P)H dehydrogenase (quinone) activity"/>
    <property type="evidence" value="ECO:0007669"/>
    <property type="project" value="TreeGrafter"/>
</dbReference>
<evidence type="ECO:0000313" key="11">
    <source>
        <dbReference type="Proteomes" id="UP000489600"/>
    </source>
</evidence>
<dbReference type="GO" id="GO:0042372">
    <property type="term" value="P:phylloquinone biosynthetic process"/>
    <property type="evidence" value="ECO:0007669"/>
    <property type="project" value="TreeGrafter"/>
</dbReference>
<evidence type="ECO:0000256" key="2">
    <source>
        <dbReference type="ARBA" id="ARBA00005272"/>
    </source>
</evidence>
<proteinExistence type="inferred from homology"/>
<dbReference type="Pfam" id="PF07992">
    <property type="entry name" value="Pyr_redox_2"/>
    <property type="match status" value="1"/>
</dbReference>
<keyword evidence="5" id="KW-0521">NADP</keyword>
<keyword evidence="4" id="KW-0274">FAD</keyword>
<keyword evidence="11" id="KW-1185">Reference proteome</keyword>
<evidence type="ECO:0000259" key="9">
    <source>
        <dbReference type="Pfam" id="PF07992"/>
    </source>
</evidence>
<keyword evidence="6" id="KW-0560">Oxidoreductase</keyword>
<gene>
    <name evidence="10" type="ORF">ANE_LOCUS24209</name>
</gene>
<dbReference type="InterPro" id="IPR023753">
    <property type="entry name" value="FAD/NAD-binding_dom"/>
</dbReference>
<evidence type="ECO:0000256" key="6">
    <source>
        <dbReference type="ARBA" id="ARBA00023002"/>
    </source>
</evidence>
<dbReference type="GO" id="GO:0019646">
    <property type="term" value="P:aerobic electron transport chain"/>
    <property type="evidence" value="ECO:0007669"/>
    <property type="project" value="TreeGrafter"/>
</dbReference>
<dbReference type="PANTHER" id="PTHR42913">
    <property type="entry name" value="APOPTOSIS-INDUCING FACTOR 1"/>
    <property type="match status" value="1"/>
</dbReference>
<dbReference type="FunFam" id="3.50.50.100:FF:000010">
    <property type="entry name" value="Alternative NAD(P)H-ubiquinone oxidoreductase C1, chloroplastic/mitochondrial"/>
    <property type="match status" value="1"/>
</dbReference>
<evidence type="ECO:0000256" key="7">
    <source>
        <dbReference type="ARBA" id="ARBA00052971"/>
    </source>
</evidence>
<comment type="similarity">
    <text evidence="2">Belongs to the NADH dehydrogenase family.</text>
</comment>
<accession>A0A565CJD5</accession>
<sequence>MASLSSAASLKPFSYGAKRLTSKAFLATRASGFSLSSLRNSSRNAPMLYVTNAIANNGGYTGITENETAPRTYTWPDNKRPRVCILGGGFGGLYTALRLESLVWPDDKKPQVVLVDQSERFVFKPMLYELLSGEVDVWEIAPRFSDLLTNTGIQFLRDRVKTLLPCDHLGVNGSGSSVTGGTVLLESGFLIEYDWLVLALGAEPKLDVVPGAMEFALPFYTLEDAIRVNEKLSKLERRNFKNGSAIKVAVVGCGYAGVELAATISERLQDRGIVQAINVSNSILTSASNGNREAAMKVLMSRKVQLLLGYLVRSIKRADDSEEDGGYSIELQPADRGLESQIFEADIVLWTVGSKPLLTKLEPSGPNVLPLNVRGQAETDETLRVKGHPRIFALGDSSSLRDPNGKLLPTTAQVAFQEADFTGWNIWAAINNRPLLPFRFQNLGEMMTLGRYDAAISPSFIEGLTLEGPIGHAARKLAYLIRLPTDEHRIKVGISWFAKSTIDSIALLQSNLTKVLSGS</sequence>
<evidence type="ECO:0000313" key="10">
    <source>
        <dbReference type="EMBL" id="VVB13765.1"/>
    </source>
</evidence>
<keyword evidence="3" id="KW-0285">Flavoprotein</keyword>
<dbReference type="InterPro" id="IPR051169">
    <property type="entry name" value="NADH-Q_oxidoreductase"/>
</dbReference>
<organism evidence="10 11">
    <name type="scientific">Arabis nemorensis</name>
    <dbReference type="NCBI Taxonomy" id="586526"/>
    <lineage>
        <taxon>Eukaryota</taxon>
        <taxon>Viridiplantae</taxon>
        <taxon>Streptophyta</taxon>
        <taxon>Embryophyta</taxon>
        <taxon>Tracheophyta</taxon>
        <taxon>Spermatophyta</taxon>
        <taxon>Magnoliopsida</taxon>
        <taxon>eudicotyledons</taxon>
        <taxon>Gunneridae</taxon>
        <taxon>Pentapetalae</taxon>
        <taxon>rosids</taxon>
        <taxon>malvids</taxon>
        <taxon>Brassicales</taxon>
        <taxon>Brassicaceae</taxon>
        <taxon>Arabideae</taxon>
        <taxon>Arabis</taxon>
    </lineage>
</organism>
<evidence type="ECO:0000256" key="5">
    <source>
        <dbReference type="ARBA" id="ARBA00022857"/>
    </source>
</evidence>
<comment type="caution">
    <text evidence="10">The sequence shown here is derived from an EMBL/GenBank/DDBJ whole genome shotgun (WGS) entry which is preliminary data.</text>
</comment>
<protein>
    <recommendedName>
        <fullName evidence="8">demethylphylloquinone reductase</fullName>
        <ecNumber evidence="8">1.6.5.12</ecNumber>
    </recommendedName>
</protein>
<evidence type="ECO:0000256" key="3">
    <source>
        <dbReference type="ARBA" id="ARBA00022630"/>
    </source>
</evidence>
<dbReference type="PRINTS" id="PR00368">
    <property type="entry name" value="FADPNR"/>
</dbReference>
<dbReference type="PANTHER" id="PTHR42913:SF4">
    <property type="entry name" value="ALTERNATIVE NAD(P)H-UBIQUINONE OXIDOREDUCTASE C1, CHLOROPLASTIC_MITOCHONDRIAL"/>
    <property type="match status" value="1"/>
</dbReference>
<evidence type="ECO:0000256" key="1">
    <source>
        <dbReference type="ARBA" id="ARBA00001974"/>
    </source>
</evidence>
<dbReference type="InterPro" id="IPR036188">
    <property type="entry name" value="FAD/NAD-bd_sf"/>
</dbReference>
<dbReference type="GO" id="GO:0009507">
    <property type="term" value="C:chloroplast"/>
    <property type="evidence" value="ECO:0007669"/>
    <property type="project" value="TreeGrafter"/>
</dbReference>
<evidence type="ECO:0000256" key="8">
    <source>
        <dbReference type="ARBA" id="ARBA00066844"/>
    </source>
</evidence>
<dbReference type="OrthoDB" id="5376590at2759"/>
<dbReference type="Gene3D" id="3.50.50.100">
    <property type="match status" value="1"/>
</dbReference>
<dbReference type="AlphaFoldDB" id="A0A565CJD5"/>
<reference evidence="10" key="1">
    <citation type="submission" date="2019-07" db="EMBL/GenBank/DDBJ databases">
        <authorList>
            <person name="Dittberner H."/>
        </authorList>
    </citation>
    <scope>NUCLEOTIDE SEQUENCE [LARGE SCALE GENOMIC DNA]</scope>
</reference>
<dbReference type="EC" id="1.6.5.12" evidence="8"/>
<comment type="catalytic activity">
    <reaction evidence="7">
        <text>demethylphylloquinone + NADPH + H(+) = demethylphylloquinol + NADP(+)</text>
        <dbReference type="Rhea" id="RHEA:47744"/>
        <dbReference type="ChEBI" id="CHEBI:15378"/>
        <dbReference type="ChEBI" id="CHEBI:31087"/>
        <dbReference type="ChEBI" id="CHEBI:57783"/>
        <dbReference type="ChEBI" id="CHEBI:58349"/>
        <dbReference type="ChEBI" id="CHEBI:87844"/>
        <dbReference type="EC" id="1.6.5.12"/>
    </reaction>
</comment>
<dbReference type="EMBL" id="CABITT030000008">
    <property type="protein sequence ID" value="VVB13765.1"/>
    <property type="molecule type" value="Genomic_DNA"/>
</dbReference>
<dbReference type="SUPFAM" id="SSF51905">
    <property type="entry name" value="FAD/NAD(P)-binding domain"/>
    <property type="match status" value="1"/>
</dbReference>
<dbReference type="Proteomes" id="UP000489600">
    <property type="component" value="Unassembled WGS sequence"/>
</dbReference>
<dbReference type="PRINTS" id="PR00411">
    <property type="entry name" value="PNDRDTASEI"/>
</dbReference>
<name>A0A565CJD5_9BRAS</name>
<evidence type="ECO:0000256" key="4">
    <source>
        <dbReference type="ARBA" id="ARBA00022827"/>
    </source>
</evidence>